<evidence type="ECO:0000259" key="2">
    <source>
        <dbReference type="PROSITE" id="PS50181"/>
    </source>
</evidence>
<dbReference type="SUPFAM" id="SSF81383">
    <property type="entry name" value="F-box domain"/>
    <property type="match status" value="1"/>
</dbReference>
<dbReference type="InterPro" id="IPR036047">
    <property type="entry name" value="F-box-like_dom_sf"/>
</dbReference>
<feature type="domain" description="F-box" evidence="2">
    <location>
        <begin position="23"/>
        <end position="71"/>
    </location>
</feature>
<dbReference type="PANTHER" id="PTHR38926:SF74">
    <property type="entry name" value="OS08G0193600 PROTEIN"/>
    <property type="match status" value="1"/>
</dbReference>
<dbReference type="Pfam" id="PF12937">
    <property type="entry name" value="F-box-like"/>
    <property type="match status" value="1"/>
</dbReference>
<accession>A0AAQ3USG8</accession>
<evidence type="ECO:0000256" key="1">
    <source>
        <dbReference type="SAM" id="MobiDB-lite"/>
    </source>
</evidence>
<dbReference type="InterPro" id="IPR032675">
    <property type="entry name" value="LRR_dom_sf"/>
</dbReference>
<protein>
    <recommendedName>
        <fullName evidence="2">F-box domain-containing protein</fullName>
    </recommendedName>
</protein>
<dbReference type="Pfam" id="PF13516">
    <property type="entry name" value="LRR_6"/>
    <property type="match status" value="2"/>
</dbReference>
<dbReference type="Gene3D" id="1.20.1280.50">
    <property type="match status" value="1"/>
</dbReference>
<keyword evidence="4" id="KW-1185">Reference proteome</keyword>
<dbReference type="Proteomes" id="UP001341281">
    <property type="component" value="Chromosome 09"/>
</dbReference>
<feature type="region of interest" description="Disordered" evidence="1">
    <location>
        <begin position="1"/>
        <end position="26"/>
    </location>
</feature>
<name>A0AAQ3USG8_PASNO</name>
<dbReference type="FunFam" id="1.20.1280.50:FF:000037">
    <property type="entry name" value="F-box protein SKIP19"/>
    <property type="match status" value="1"/>
</dbReference>
<dbReference type="EMBL" id="CP144753">
    <property type="protein sequence ID" value="WVZ94629.1"/>
    <property type="molecule type" value="Genomic_DNA"/>
</dbReference>
<evidence type="ECO:0000313" key="4">
    <source>
        <dbReference type="Proteomes" id="UP001341281"/>
    </source>
</evidence>
<dbReference type="InterPro" id="IPR001810">
    <property type="entry name" value="F-box_dom"/>
</dbReference>
<feature type="compositionally biased region" description="Basic residues" evidence="1">
    <location>
        <begin position="1"/>
        <end position="24"/>
    </location>
</feature>
<dbReference type="Gene3D" id="3.80.10.10">
    <property type="entry name" value="Ribonuclease Inhibitor"/>
    <property type="match status" value="1"/>
</dbReference>
<organism evidence="3 4">
    <name type="scientific">Paspalum notatum var. saurae</name>
    <dbReference type="NCBI Taxonomy" id="547442"/>
    <lineage>
        <taxon>Eukaryota</taxon>
        <taxon>Viridiplantae</taxon>
        <taxon>Streptophyta</taxon>
        <taxon>Embryophyta</taxon>
        <taxon>Tracheophyta</taxon>
        <taxon>Spermatophyta</taxon>
        <taxon>Magnoliopsida</taxon>
        <taxon>Liliopsida</taxon>
        <taxon>Poales</taxon>
        <taxon>Poaceae</taxon>
        <taxon>PACMAD clade</taxon>
        <taxon>Panicoideae</taxon>
        <taxon>Andropogonodae</taxon>
        <taxon>Paspaleae</taxon>
        <taxon>Paspalinae</taxon>
        <taxon>Paspalum</taxon>
    </lineage>
</organism>
<reference evidence="3 4" key="1">
    <citation type="submission" date="2024-02" db="EMBL/GenBank/DDBJ databases">
        <title>High-quality chromosome-scale genome assembly of Pensacola bahiagrass (Paspalum notatum Flugge var. saurae).</title>
        <authorList>
            <person name="Vega J.M."/>
            <person name="Podio M."/>
            <person name="Orjuela J."/>
            <person name="Siena L.A."/>
            <person name="Pessino S.C."/>
            <person name="Combes M.C."/>
            <person name="Mariac C."/>
            <person name="Albertini E."/>
            <person name="Pupilli F."/>
            <person name="Ortiz J.P.A."/>
            <person name="Leblanc O."/>
        </authorList>
    </citation>
    <scope>NUCLEOTIDE SEQUENCE [LARGE SCALE GENOMIC DNA]</scope>
    <source>
        <strain evidence="3">R1</strain>
        <tissue evidence="3">Leaf</tissue>
    </source>
</reference>
<dbReference type="PANTHER" id="PTHR38926">
    <property type="entry name" value="F-BOX DOMAIN CONTAINING PROTEIN, EXPRESSED"/>
    <property type="match status" value="1"/>
</dbReference>
<gene>
    <name evidence="3" type="ORF">U9M48_040498</name>
</gene>
<dbReference type="PROSITE" id="PS50181">
    <property type="entry name" value="FBOX"/>
    <property type="match status" value="1"/>
</dbReference>
<dbReference type="InterPro" id="IPR006553">
    <property type="entry name" value="Leu-rich_rpt_Cys-con_subtyp"/>
</dbReference>
<dbReference type="SUPFAM" id="SSF52047">
    <property type="entry name" value="RNI-like"/>
    <property type="match status" value="1"/>
</dbReference>
<dbReference type="SMART" id="SM00367">
    <property type="entry name" value="LRR_CC"/>
    <property type="match status" value="3"/>
</dbReference>
<dbReference type="AlphaFoldDB" id="A0AAQ3USG8"/>
<evidence type="ECO:0000313" key="3">
    <source>
        <dbReference type="EMBL" id="WVZ94629.1"/>
    </source>
</evidence>
<sequence length="342" mass="38559">MPSSSSRRRRGRGRGRGRGGRNKRNWADLPQDAISAVLRKLDHVEILMGAGQACRSWRRAARDDPSLWRRIDMRGHADLFNQVNLHGMAQAAVRRARGQCEAFWGEYAGDDAFLLFLGEQAPSLKSLRLISCYDVSNEGFAEAVKKLPLLEELELSLSSNVFGKEVFETVGKSCPHLKSFRLSEHGFYSFEDVDYNKDGEALGIATMTELRALQIFGNNLTNEGLTAILDNCRHLESLDIRHCFNVEMDKTLQAKCAGIKTLRLPDDSTDDYEFIVKSPVWADDSSEDDFDGSYLGSDVYYDLDTELDDDDDIYDPSNYVDGIDSDDEEARMILKGLWALMK</sequence>
<proteinExistence type="predicted"/>
<dbReference type="InterPro" id="IPR001611">
    <property type="entry name" value="Leu-rich_rpt"/>
</dbReference>